<evidence type="ECO:0000313" key="5">
    <source>
        <dbReference type="EMBL" id="KAF3219271.1"/>
    </source>
</evidence>
<dbReference type="EMBL" id="WIWT01000050">
    <property type="protein sequence ID" value="KAF3207875.1"/>
    <property type="molecule type" value="Genomic_DNA"/>
</dbReference>
<protein>
    <recommendedName>
        <fullName evidence="2">Alkyl hydroperoxide reductase subunit C/ Thiol specific antioxidant domain-containing protein</fullName>
    </recommendedName>
</protein>
<accession>A0A6G1M3K5</accession>
<evidence type="ECO:0000313" key="8">
    <source>
        <dbReference type="Proteomes" id="UP000479691"/>
    </source>
</evidence>
<evidence type="ECO:0000259" key="2">
    <source>
        <dbReference type="Pfam" id="PF00578"/>
    </source>
</evidence>
<evidence type="ECO:0000313" key="3">
    <source>
        <dbReference type="EMBL" id="KAF3189906.1"/>
    </source>
</evidence>
<dbReference type="Proteomes" id="UP000479691">
    <property type="component" value="Unassembled WGS sequence"/>
</dbReference>
<dbReference type="Pfam" id="PF00578">
    <property type="entry name" value="AhpC-TSA"/>
    <property type="match status" value="1"/>
</dbReference>
<dbReference type="GO" id="GO:0016491">
    <property type="term" value="F:oxidoreductase activity"/>
    <property type="evidence" value="ECO:0007669"/>
    <property type="project" value="InterPro"/>
</dbReference>
<feature type="domain" description="Alkyl hydroperoxide reductase subunit C/ Thiol specific antioxidant" evidence="2">
    <location>
        <begin position="62"/>
        <end position="176"/>
    </location>
</feature>
<sequence length="372" mass="42336">MFLPRAPLRRLRAISTSPLSTSLRSYHPTHLYPGQKLHPNLIPLLNTISPSSSTAVRSNDIWKVLFTSIGPRDPVSTTNLKSFSEVHTDLLERDTAVLVIVPGTDKATKSWLKDIAKSTGGFQDRPIDLEGEVSSRVLGFPVIADPNYTLLKRLGFLEGEKPHTLLHIIDPTHTIRLTQLLPPSLGINTLDIVRTLHALQTSDDYDILIPSDWVPGKDALMPINRLRNPAGVQALKRDMEATNLQGSTNLDIDDGLLRDRDDEGELIYRNELEEEYENRVVDNSMPPGEVWEVLPYLRYVRIDDSVDNSNSIIGYERMKGDLIRSFEKFKYEKGEKRREEGKKEAEKARSQRERTVMELLREAERGRLPWKK</sequence>
<dbReference type="Proteomes" id="UP000614610">
    <property type="component" value="Unassembled WGS sequence"/>
</dbReference>
<dbReference type="Gene3D" id="3.40.30.10">
    <property type="entry name" value="Glutaredoxin"/>
    <property type="match status" value="1"/>
</dbReference>
<dbReference type="InterPro" id="IPR036249">
    <property type="entry name" value="Thioredoxin-like_sf"/>
</dbReference>
<gene>
    <name evidence="5" type="ORF">TWF106_007112</name>
    <name evidence="6" type="ORF">TWF191_007408</name>
    <name evidence="4" type="ORF">TWF679_008207</name>
    <name evidence="3" type="ORF">TWF788_009893</name>
</gene>
<dbReference type="EMBL" id="WIWS01000037">
    <property type="protein sequence ID" value="KAF3219271.1"/>
    <property type="molecule type" value="Genomic_DNA"/>
</dbReference>
<evidence type="ECO:0000313" key="7">
    <source>
        <dbReference type="Proteomes" id="UP000472727"/>
    </source>
</evidence>
<evidence type="ECO:0000256" key="1">
    <source>
        <dbReference type="SAM" id="MobiDB-lite"/>
    </source>
</evidence>
<proteinExistence type="predicted"/>
<dbReference type="InterPro" id="IPR000866">
    <property type="entry name" value="AhpC/TSA"/>
</dbReference>
<name>A0A6G1M3K5_ORBOL</name>
<organism evidence="6 9">
    <name type="scientific">Orbilia oligospora</name>
    <name type="common">Nematode-trapping fungus</name>
    <name type="synonym">Arthrobotrys oligospora</name>
    <dbReference type="NCBI Taxonomy" id="2813651"/>
    <lineage>
        <taxon>Eukaryota</taxon>
        <taxon>Fungi</taxon>
        <taxon>Dikarya</taxon>
        <taxon>Ascomycota</taxon>
        <taxon>Pezizomycotina</taxon>
        <taxon>Orbiliomycetes</taxon>
        <taxon>Orbiliales</taxon>
        <taxon>Orbiliaceae</taxon>
        <taxon>Orbilia</taxon>
    </lineage>
</organism>
<dbReference type="EMBL" id="JAABOE010000007">
    <property type="protein sequence ID" value="KAF3189906.1"/>
    <property type="molecule type" value="Genomic_DNA"/>
</dbReference>
<feature type="region of interest" description="Disordered" evidence="1">
    <location>
        <begin position="333"/>
        <end position="355"/>
    </location>
</feature>
<comment type="caution">
    <text evidence="6">The sequence shown here is derived from an EMBL/GenBank/DDBJ whole genome shotgun (WGS) entry which is preliminary data.</text>
</comment>
<evidence type="ECO:0000313" key="4">
    <source>
        <dbReference type="EMBL" id="KAF3207875.1"/>
    </source>
</evidence>
<reference evidence="7 8" key="1">
    <citation type="submission" date="2019-06" db="EMBL/GenBank/DDBJ databases">
        <authorList>
            <person name="Palmer J.M."/>
        </authorList>
    </citation>
    <scope>NUCLEOTIDE SEQUENCE [LARGE SCALE GENOMIC DNA]</scope>
    <source>
        <strain evidence="5 7">TWF106</strain>
        <strain evidence="6 9">TWF191</strain>
        <strain evidence="4">TWF679</strain>
        <strain evidence="3 8">TWF788</strain>
    </source>
</reference>
<dbReference type="Proteomes" id="UP000483672">
    <property type="component" value="Unassembled WGS sequence"/>
</dbReference>
<evidence type="ECO:0000313" key="6">
    <source>
        <dbReference type="EMBL" id="KAF3220509.1"/>
    </source>
</evidence>
<dbReference type="EMBL" id="WIPF01000046">
    <property type="protein sequence ID" value="KAF3220509.1"/>
    <property type="molecule type" value="Genomic_DNA"/>
</dbReference>
<dbReference type="GO" id="GO:0016209">
    <property type="term" value="F:antioxidant activity"/>
    <property type="evidence" value="ECO:0007669"/>
    <property type="project" value="InterPro"/>
</dbReference>
<evidence type="ECO:0000313" key="9">
    <source>
        <dbReference type="Proteomes" id="UP000483672"/>
    </source>
</evidence>
<dbReference type="OrthoDB" id="185659at2759"/>
<dbReference type="SUPFAM" id="SSF52833">
    <property type="entry name" value="Thioredoxin-like"/>
    <property type="match status" value="1"/>
</dbReference>
<dbReference type="Proteomes" id="UP000472727">
    <property type="component" value="Unassembled WGS sequence"/>
</dbReference>
<dbReference type="AlphaFoldDB" id="A0A6G1M3K5"/>